<evidence type="ECO:0000256" key="1">
    <source>
        <dbReference type="SAM" id="Phobius"/>
    </source>
</evidence>
<name>A0A9Q0D3U3_9TELE</name>
<dbReference type="Proteomes" id="UP001148018">
    <property type="component" value="Unassembled WGS sequence"/>
</dbReference>
<dbReference type="Gene3D" id="1.20.58.390">
    <property type="entry name" value="Neurotransmitter-gated ion-channel transmembrane domain"/>
    <property type="match status" value="1"/>
</dbReference>
<accession>A0A9Q0D3U3</accession>
<dbReference type="Pfam" id="PF13358">
    <property type="entry name" value="DDE_3"/>
    <property type="match status" value="1"/>
</dbReference>
<evidence type="ECO:0000259" key="2">
    <source>
        <dbReference type="Pfam" id="PF02932"/>
    </source>
</evidence>
<dbReference type="GO" id="GO:0016020">
    <property type="term" value="C:membrane"/>
    <property type="evidence" value="ECO:0007669"/>
    <property type="project" value="InterPro"/>
</dbReference>
<evidence type="ECO:0000259" key="3">
    <source>
        <dbReference type="Pfam" id="PF13358"/>
    </source>
</evidence>
<comment type="caution">
    <text evidence="4">The sequence shown here is derived from an EMBL/GenBank/DDBJ whole genome shotgun (WGS) entry which is preliminary data.</text>
</comment>
<feature type="transmembrane region" description="Helical" evidence="1">
    <location>
        <begin position="343"/>
        <end position="363"/>
    </location>
</feature>
<dbReference type="Gene3D" id="3.30.420.10">
    <property type="entry name" value="Ribonuclease H-like superfamily/Ribonuclease H"/>
    <property type="match status" value="1"/>
</dbReference>
<feature type="transmembrane region" description="Helical" evidence="1">
    <location>
        <begin position="179"/>
        <end position="203"/>
    </location>
</feature>
<dbReference type="PANTHER" id="PTHR23022">
    <property type="entry name" value="TRANSPOSABLE ELEMENT-RELATED"/>
    <property type="match status" value="1"/>
</dbReference>
<dbReference type="InterPro" id="IPR036719">
    <property type="entry name" value="Neuro-gated_channel_TM_sf"/>
</dbReference>
<dbReference type="SUPFAM" id="SSF90112">
    <property type="entry name" value="Neurotransmitter-gated ion-channel transmembrane pore"/>
    <property type="match status" value="1"/>
</dbReference>
<evidence type="ECO:0000313" key="5">
    <source>
        <dbReference type="Proteomes" id="UP001148018"/>
    </source>
</evidence>
<evidence type="ECO:0000313" key="4">
    <source>
        <dbReference type="EMBL" id="KAJ3581348.1"/>
    </source>
</evidence>
<dbReference type="PANTHER" id="PTHR23022:SF135">
    <property type="entry name" value="SI:DKEY-77F5.3"/>
    <property type="match status" value="1"/>
</dbReference>
<feature type="domain" description="Neurotransmitter-gated ion-channel transmembrane" evidence="2">
    <location>
        <begin position="182"/>
        <end position="357"/>
    </location>
</feature>
<sequence>MRTETKTLNFGDILWSDETKIELFGHNDHRYVWRKKGEACKPENTIPTVKYGGGSIMLWGCFAAGGTGALHKIDGIMRKEHYVEILKQHLKTSTRKLKLGRKWVFQMDNDPKHTAKLVKKWLEDNKVNVLEWLSQSPDLNPIENVWAELKRHVRARRPTNLAQLHQFCQEEWAKIPANYYIFFSISLALMVTSLLETIVITNIQSSSNYHQVPRWLSILVLQYLAPVLCFPRIQQSNRVTVNLNPKLSLEVSIASALLTLLFFTILVTGMAITAHIEIHNPYAHPEVISTNCQPLKPANDPVVEELKKLSQDLRSISHQVDRHFEGTKASRDWDHVGMVIDRLLFIFYIIFICTTVLTMAIIWK</sequence>
<evidence type="ECO:0008006" key="6">
    <source>
        <dbReference type="Google" id="ProtNLM"/>
    </source>
</evidence>
<dbReference type="InterPro" id="IPR036397">
    <property type="entry name" value="RNaseH_sf"/>
</dbReference>
<dbReference type="OrthoDB" id="3263820at2759"/>
<organism evidence="4 5">
    <name type="scientific">Muraenolepis orangiensis</name>
    <name type="common">Patagonian moray cod</name>
    <dbReference type="NCBI Taxonomy" id="630683"/>
    <lineage>
        <taxon>Eukaryota</taxon>
        <taxon>Metazoa</taxon>
        <taxon>Chordata</taxon>
        <taxon>Craniata</taxon>
        <taxon>Vertebrata</taxon>
        <taxon>Euteleostomi</taxon>
        <taxon>Actinopterygii</taxon>
        <taxon>Neopterygii</taxon>
        <taxon>Teleostei</taxon>
        <taxon>Neoteleostei</taxon>
        <taxon>Acanthomorphata</taxon>
        <taxon>Zeiogadaria</taxon>
        <taxon>Gadariae</taxon>
        <taxon>Gadiformes</taxon>
        <taxon>Muraenolepidoidei</taxon>
        <taxon>Muraenolepididae</taxon>
        <taxon>Muraenolepis</taxon>
    </lineage>
</organism>
<dbReference type="InterPro" id="IPR006029">
    <property type="entry name" value="Neurotrans-gated_channel_TM"/>
</dbReference>
<keyword evidence="1" id="KW-1133">Transmembrane helix</keyword>
<dbReference type="InterPro" id="IPR038050">
    <property type="entry name" value="Neuro_actylchol_rec"/>
</dbReference>
<dbReference type="EMBL" id="JANIIK010002955">
    <property type="protein sequence ID" value="KAJ3581348.1"/>
    <property type="molecule type" value="Genomic_DNA"/>
</dbReference>
<dbReference type="Pfam" id="PF02932">
    <property type="entry name" value="Neur_chan_memb"/>
    <property type="match status" value="1"/>
</dbReference>
<dbReference type="AlphaFoldDB" id="A0A9Q0D3U3"/>
<feature type="transmembrane region" description="Helical" evidence="1">
    <location>
        <begin position="215"/>
        <end position="233"/>
    </location>
</feature>
<feature type="transmembrane region" description="Helical" evidence="1">
    <location>
        <begin position="253"/>
        <end position="274"/>
    </location>
</feature>
<keyword evidence="1" id="KW-0812">Transmembrane</keyword>
<proteinExistence type="predicted"/>
<dbReference type="GO" id="GO:0003676">
    <property type="term" value="F:nucleic acid binding"/>
    <property type="evidence" value="ECO:0007669"/>
    <property type="project" value="InterPro"/>
</dbReference>
<gene>
    <name evidence="4" type="ORF">NHX12_016748</name>
</gene>
<keyword evidence="1" id="KW-0472">Membrane</keyword>
<keyword evidence="5" id="KW-1185">Reference proteome</keyword>
<dbReference type="GO" id="GO:0006811">
    <property type="term" value="P:monoatomic ion transport"/>
    <property type="evidence" value="ECO:0007669"/>
    <property type="project" value="InterPro"/>
</dbReference>
<dbReference type="InterPro" id="IPR038717">
    <property type="entry name" value="Tc1-like_DDE_dom"/>
</dbReference>
<protein>
    <recommendedName>
        <fullName evidence="6">Tc1-like transposase DDE domain-containing protein</fullName>
    </recommendedName>
</protein>
<reference evidence="4" key="1">
    <citation type="submission" date="2022-07" db="EMBL/GenBank/DDBJ databases">
        <title>Chromosome-level genome of Muraenolepis orangiensis.</title>
        <authorList>
            <person name="Kim J."/>
        </authorList>
    </citation>
    <scope>NUCLEOTIDE SEQUENCE</scope>
    <source>
        <strain evidence="4">KU_S4_2022</strain>
        <tissue evidence="4">Muscle</tissue>
    </source>
</reference>
<dbReference type="InterPro" id="IPR052338">
    <property type="entry name" value="Transposase_5"/>
</dbReference>
<feature type="domain" description="Tc1-like transposase DDE" evidence="3">
    <location>
        <begin position="12"/>
        <end position="164"/>
    </location>
</feature>